<accession>A0A8S5SG12</accession>
<dbReference type="EMBL" id="BK032584">
    <property type="protein sequence ID" value="DAF49570.1"/>
    <property type="molecule type" value="Genomic_DNA"/>
</dbReference>
<name>A0A8S5SG12_9CAUD</name>
<keyword evidence="1" id="KW-0261">Viral envelope protein</keyword>
<dbReference type="Gene3D" id="1.25.40.10">
    <property type="entry name" value="Tetratricopeptide repeat domain"/>
    <property type="match status" value="1"/>
</dbReference>
<proteinExistence type="predicted"/>
<sequence>MKIPIKEAQKLGVVYQTITERILSAILNGDKFVELSQYEYQEALKQKHEYDEKAKVLGKCAKLNNRGIAFEKAGKVKSAIRVYEECIDLCYPAHHAFKRLMVLYHKAKDYENEERVIYKALEVFGVYPEYENRLDKLSKFLK</sequence>
<dbReference type="SUPFAM" id="SSF48452">
    <property type="entry name" value="TPR-like"/>
    <property type="match status" value="1"/>
</dbReference>
<evidence type="ECO:0000313" key="1">
    <source>
        <dbReference type="EMBL" id="DAF49570.1"/>
    </source>
</evidence>
<dbReference type="GO" id="GO:0019031">
    <property type="term" value="C:viral envelope"/>
    <property type="evidence" value="ECO:0007669"/>
    <property type="project" value="UniProtKB-KW"/>
</dbReference>
<dbReference type="InterPro" id="IPR011990">
    <property type="entry name" value="TPR-like_helical_dom_sf"/>
</dbReference>
<keyword evidence="1" id="KW-0946">Virion</keyword>
<organism evidence="1">
    <name type="scientific">Siphoviridae sp. ct4085</name>
    <dbReference type="NCBI Taxonomy" id="2827774"/>
    <lineage>
        <taxon>Viruses</taxon>
        <taxon>Duplodnaviria</taxon>
        <taxon>Heunggongvirae</taxon>
        <taxon>Uroviricota</taxon>
        <taxon>Caudoviricetes</taxon>
    </lineage>
</organism>
<reference evidence="1" key="1">
    <citation type="journal article" date="2021" name="Proc. Natl. Acad. Sci. U.S.A.">
        <title>A Catalog of Tens of Thousands of Viruses from Human Metagenomes Reveals Hidden Associations with Chronic Diseases.</title>
        <authorList>
            <person name="Tisza M.J."/>
            <person name="Buck C.B."/>
        </authorList>
    </citation>
    <scope>NUCLEOTIDE SEQUENCE</scope>
    <source>
        <strain evidence="1">Ct4085</strain>
    </source>
</reference>
<protein>
    <submittedName>
        <fullName evidence="1">Outer envelope protein</fullName>
    </submittedName>
</protein>